<proteinExistence type="inferred from homology"/>
<evidence type="ECO:0008006" key="6">
    <source>
        <dbReference type="Google" id="ProtNLM"/>
    </source>
</evidence>
<dbReference type="OrthoDB" id="65643at2759"/>
<evidence type="ECO:0000256" key="1">
    <source>
        <dbReference type="ARBA" id="ARBA00001933"/>
    </source>
</evidence>
<dbReference type="EMBL" id="CAIX01000288">
    <property type="protein sequence ID" value="CCI49299.1"/>
    <property type="molecule type" value="Genomic_DNA"/>
</dbReference>
<organism evidence="4 5">
    <name type="scientific">Albugo candida</name>
    <dbReference type="NCBI Taxonomy" id="65357"/>
    <lineage>
        <taxon>Eukaryota</taxon>
        <taxon>Sar</taxon>
        <taxon>Stramenopiles</taxon>
        <taxon>Oomycota</taxon>
        <taxon>Peronosporomycetes</taxon>
        <taxon>Albuginales</taxon>
        <taxon>Albuginaceae</taxon>
        <taxon>Albugo</taxon>
    </lineage>
</organism>
<dbReference type="PANTHER" id="PTHR43780:SF2">
    <property type="entry name" value="1-AMINOCYCLOPROPANE-1-CARBOXYLATE DEAMINASE-RELATED"/>
    <property type="match status" value="1"/>
</dbReference>
<evidence type="ECO:0000313" key="4">
    <source>
        <dbReference type="EMBL" id="CCI49299.1"/>
    </source>
</evidence>
<dbReference type="InParanoid" id="A0A024GR85"/>
<name>A0A024GR85_9STRA</name>
<dbReference type="PANTHER" id="PTHR43780">
    <property type="entry name" value="1-AMINOCYCLOPROPANE-1-CARBOXYLATE DEAMINASE-RELATED"/>
    <property type="match status" value="1"/>
</dbReference>
<dbReference type="Proteomes" id="UP000053237">
    <property type="component" value="Unassembled WGS sequence"/>
</dbReference>
<dbReference type="STRING" id="65357.A0A024GR85"/>
<comment type="similarity">
    <text evidence="2">Belongs to the ACC deaminase/D-cysteine desulfhydrase family.</text>
</comment>
<keyword evidence="5" id="KW-1185">Reference proteome</keyword>
<gene>
    <name evidence="4" type="ORF">BN9_106060</name>
</gene>
<sequence length="260" mass="29786">MLAIAQLSQQKKVPFTYFCEQERYQNLLEGNMAMSNALGMRCISLPRHDIEMLVKEKCKSSIVQDYGAGKRIIFLPRGAAFQEAKFGIKQLAMELNLYALHQAGGISMSVVLPSGTGTTAFYLAQFLDKAHTVHTIPCVGDHLYLRTQFQKLAFGFDFDPFIPNILIPKVKKRFGQLYMPFYHIYHELLESTKIEFDLLYGCFAWHVMFENLETLLFPSDLSKKHEIVYVHTGGVSGNLTMLQRYRQKRVNNRLTSLSLV</sequence>
<accession>A0A024GR85</accession>
<dbReference type="InterPro" id="IPR027278">
    <property type="entry name" value="ACCD_DCysDesulf"/>
</dbReference>
<protein>
    <recommendedName>
        <fullName evidence="6">Tryptophan synthase beta chain-like PALP domain-containing protein</fullName>
    </recommendedName>
</protein>
<dbReference type="PIRSF" id="PIRSF006278">
    <property type="entry name" value="ACCD_DCysDesulf"/>
    <property type="match status" value="1"/>
</dbReference>
<reference evidence="4 5" key="1">
    <citation type="submission" date="2012-05" db="EMBL/GenBank/DDBJ databases">
        <title>Recombination and specialization in a pathogen metapopulation.</title>
        <authorList>
            <person name="Gardiner A."/>
            <person name="Kemen E."/>
            <person name="Schultz-Larsen T."/>
            <person name="MacLean D."/>
            <person name="Van Oosterhout C."/>
            <person name="Jones J.D.G."/>
        </authorList>
    </citation>
    <scope>NUCLEOTIDE SEQUENCE [LARGE SCALE GENOMIC DNA]</scope>
    <source>
        <strain evidence="4 5">Ac Nc2</strain>
    </source>
</reference>
<dbReference type="AlphaFoldDB" id="A0A024GR85"/>
<dbReference type="SUPFAM" id="SSF53686">
    <property type="entry name" value="Tryptophan synthase beta subunit-like PLP-dependent enzymes"/>
    <property type="match status" value="1"/>
</dbReference>
<evidence type="ECO:0000256" key="2">
    <source>
        <dbReference type="ARBA" id="ARBA00008639"/>
    </source>
</evidence>
<dbReference type="Gene3D" id="3.40.50.1100">
    <property type="match status" value="1"/>
</dbReference>
<dbReference type="InterPro" id="IPR036052">
    <property type="entry name" value="TrpB-like_PALP_sf"/>
</dbReference>
<evidence type="ECO:0000313" key="5">
    <source>
        <dbReference type="Proteomes" id="UP000053237"/>
    </source>
</evidence>
<dbReference type="GO" id="GO:0019148">
    <property type="term" value="F:D-cysteine desulfhydrase activity"/>
    <property type="evidence" value="ECO:0007669"/>
    <property type="project" value="TreeGrafter"/>
</dbReference>
<evidence type="ECO:0000256" key="3">
    <source>
        <dbReference type="ARBA" id="ARBA00022898"/>
    </source>
</evidence>
<comment type="caution">
    <text evidence="4">The sequence shown here is derived from an EMBL/GenBank/DDBJ whole genome shotgun (WGS) entry which is preliminary data.</text>
</comment>
<comment type="cofactor">
    <cofactor evidence="1">
        <name>pyridoxal 5'-phosphate</name>
        <dbReference type="ChEBI" id="CHEBI:597326"/>
    </cofactor>
</comment>
<keyword evidence="3" id="KW-0663">Pyridoxal phosphate</keyword>